<dbReference type="EMBL" id="BAABAL010000019">
    <property type="protein sequence ID" value="GAA4030699.1"/>
    <property type="molecule type" value="Genomic_DNA"/>
</dbReference>
<evidence type="ECO:0000313" key="3">
    <source>
        <dbReference type="Proteomes" id="UP001501747"/>
    </source>
</evidence>
<dbReference type="Pfam" id="PF00144">
    <property type="entry name" value="Beta-lactamase"/>
    <property type="match status" value="1"/>
</dbReference>
<keyword evidence="2" id="KW-0378">Hydrolase</keyword>
<dbReference type="InterPro" id="IPR012338">
    <property type="entry name" value="Beta-lactam/transpept-like"/>
</dbReference>
<evidence type="ECO:0000313" key="2">
    <source>
        <dbReference type="EMBL" id="GAA4030699.1"/>
    </source>
</evidence>
<organism evidence="2 3">
    <name type="scientific">Allokutzneria multivorans</name>
    <dbReference type="NCBI Taxonomy" id="1142134"/>
    <lineage>
        <taxon>Bacteria</taxon>
        <taxon>Bacillati</taxon>
        <taxon>Actinomycetota</taxon>
        <taxon>Actinomycetes</taxon>
        <taxon>Pseudonocardiales</taxon>
        <taxon>Pseudonocardiaceae</taxon>
        <taxon>Allokutzneria</taxon>
    </lineage>
</organism>
<feature type="domain" description="Beta-lactamase-related" evidence="1">
    <location>
        <begin position="52"/>
        <end position="388"/>
    </location>
</feature>
<accession>A0ABP7TSM0</accession>
<sequence>MNADSVRGVGRRQLLGWGGLAAAGASVVGVGRAHADTGEGIPPDALPGGAYDRFVAKLAKEDKFSGTVLLSYRGRTVLSRSYGMADKEKGVRNHEGTAVNLGSAAKPFAAVAILQLVQQDKVRLWETVGKYLKGFAADISEKVTVHHMLSGTTGLVHPEHDLRRVFHSKDEVHAYLEQWTRKGKLEQPPGAGEDSTSGGLLIAAQIVEAVTGMTYWDYVHEHVFKRAGMTGSGFFTRPQWLTDPDIAHSYMRQADGSRVDIVRNLDKGSPGQHEPGKNNARNFIDHAGDGGFVSARDLARFAQGLRDGTVLKKPFADLLLQPKLPIGKGKFGGPPPPYPAFTNYTMPISLHGEQWLTGRGGVNPGSCVNWNLYLDSGWVGVLTSNYDDFPLGEILEQEQLAIMGSR</sequence>
<gene>
    <name evidence="2" type="ORF">GCM10022247_64730</name>
</gene>
<name>A0ABP7TSM0_9PSEU</name>
<comment type="caution">
    <text evidence="2">The sequence shown here is derived from an EMBL/GenBank/DDBJ whole genome shotgun (WGS) entry which is preliminary data.</text>
</comment>
<keyword evidence="3" id="KW-1185">Reference proteome</keyword>
<dbReference type="InterPro" id="IPR050789">
    <property type="entry name" value="Diverse_Enzym_Activities"/>
</dbReference>
<dbReference type="SUPFAM" id="SSF56601">
    <property type="entry name" value="beta-lactamase/transpeptidase-like"/>
    <property type="match status" value="1"/>
</dbReference>
<dbReference type="InterPro" id="IPR001466">
    <property type="entry name" value="Beta-lactam-related"/>
</dbReference>
<protein>
    <submittedName>
        <fullName evidence="2">Serine hydrolase domain-containing protein</fullName>
    </submittedName>
</protein>
<dbReference type="PROSITE" id="PS51318">
    <property type="entry name" value="TAT"/>
    <property type="match status" value="1"/>
</dbReference>
<evidence type="ECO:0000259" key="1">
    <source>
        <dbReference type="Pfam" id="PF00144"/>
    </source>
</evidence>
<dbReference type="PANTHER" id="PTHR43283">
    <property type="entry name" value="BETA-LACTAMASE-RELATED"/>
    <property type="match status" value="1"/>
</dbReference>
<dbReference type="InterPro" id="IPR006311">
    <property type="entry name" value="TAT_signal"/>
</dbReference>
<proteinExistence type="predicted"/>
<dbReference type="Proteomes" id="UP001501747">
    <property type="component" value="Unassembled WGS sequence"/>
</dbReference>
<dbReference type="RefSeq" id="WP_344883373.1">
    <property type="nucleotide sequence ID" value="NZ_BAABAL010000019.1"/>
</dbReference>
<dbReference type="GO" id="GO:0016787">
    <property type="term" value="F:hydrolase activity"/>
    <property type="evidence" value="ECO:0007669"/>
    <property type="project" value="UniProtKB-KW"/>
</dbReference>
<reference evidence="3" key="1">
    <citation type="journal article" date="2019" name="Int. J. Syst. Evol. Microbiol.">
        <title>The Global Catalogue of Microorganisms (GCM) 10K type strain sequencing project: providing services to taxonomists for standard genome sequencing and annotation.</title>
        <authorList>
            <consortium name="The Broad Institute Genomics Platform"/>
            <consortium name="The Broad Institute Genome Sequencing Center for Infectious Disease"/>
            <person name="Wu L."/>
            <person name="Ma J."/>
        </authorList>
    </citation>
    <scope>NUCLEOTIDE SEQUENCE [LARGE SCALE GENOMIC DNA]</scope>
    <source>
        <strain evidence="3">JCM 17342</strain>
    </source>
</reference>
<dbReference type="Gene3D" id="3.40.710.10">
    <property type="entry name" value="DD-peptidase/beta-lactamase superfamily"/>
    <property type="match status" value="1"/>
</dbReference>